<dbReference type="InterPro" id="IPR001119">
    <property type="entry name" value="SLH_dom"/>
</dbReference>
<dbReference type="PROSITE" id="PS51272">
    <property type="entry name" value="SLH"/>
    <property type="match status" value="3"/>
</dbReference>
<gene>
    <name evidence="3" type="ORF">MNBD_ACTINO02-845</name>
</gene>
<evidence type="ECO:0000313" key="3">
    <source>
        <dbReference type="EMBL" id="VAW07491.1"/>
    </source>
</evidence>
<feature type="domain" description="SLH" evidence="2">
    <location>
        <begin position="666"/>
        <end position="718"/>
    </location>
</feature>
<feature type="domain" description="SLH" evidence="2">
    <location>
        <begin position="600"/>
        <end position="665"/>
    </location>
</feature>
<evidence type="ECO:0000256" key="1">
    <source>
        <dbReference type="SAM" id="MobiDB-lite"/>
    </source>
</evidence>
<evidence type="ECO:0000259" key="2">
    <source>
        <dbReference type="PROSITE" id="PS51272"/>
    </source>
</evidence>
<dbReference type="Pfam" id="PF13229">
    <property type="entry name" value="Beta_helix"/>
    <property type="match status" value="1"/>
</dbReference>
<name>A0A3B0SMK6_9ZZZZ</name>
<protein>
    <recommendedName>
        <fullName evidence="2">SLH domain-containing protein</fullName>
    </recommendedName>
</protein>
<feature type="domain" description="SLH" evidence="2">
    <location>
        <begin position="539"/>
        <end position="599"/>
    </location>
</feature>
<dbReference type="Gene3D" id="2.160.20.10">
    <property type="entry name" value="Single-stranded right-handed beta-helix, Pectin lyase-like"/>
    <property type="match status" value="1"/>
</dbReference>
<dbReference type="AlphaFoldDB" id="A0A3B0SMK6"/>
<dbReference type="InterPro" id="IPR011050">
    <property type="entry name" value="Pectin_lyase_fold/virulence"/>
</dbReference>
<dbReference type="Pfam" id="PF00395">
    <property type="entry name" value="SLH"/>
    <property type="match status" value="1"/>
</dbReference>
<dbReference type="InterPro" id="IPR006626">
    <property type="entry name" value="PbH1"/>
</dbReference>
<feature type="compositionally biased region" description="Gly residues" evidence="1">
    <location>
        <begin position="521"/>
        <end position="542"/>
    </location>
</feature>
<dbReference type="EMBL" id="UOEK01000402">
    <property type="protein sequence ID" value="VAW07491.1"/>
    <property type="molecule type" value="Genomic_DNA"/>
</dbReference>
<sequence>MGLRRRGKRYILQTIAPAIPSAPNRAFAARKLRKTALAFILSVGTIVITTPAVSAAETVVLDPNDNVVSIINGKPSGTTFVFKPGVYRGFQVVPKSGTTFIGQPGAILSGSRVLSHWSASGGLWKHGGQTQNGSQKGECASGNACRYPEDIYMNDTLLRQVTSKSAVAADTFFFDYNADTVWIGQSPAGKLVEIGYVSNAFSGGGSNITIDGLVIEKYANPAQSGAIQMKYGDTLSSGWTVRNTEVRWNHGTGIKMGTNSTIVGNFIHSNGQLGIGSGAGTSQPRGTNNLVENNEISYNTTILFSSGFEVGGTKFARDKDLLVRGNYVHNNTGPGLWCDVECIDAVFEDNIIANNKRSGIFFEISYGVVIRDNLIVGNGADGQWLYGAGIVIAHSRDAEVYGNTVAGNDAGIVGIQQNRGSGSLGPYEVRNLKVYDNTIVSTGGKTGIGSPDSSSMSIFNSWGNQFSDNTYYFDEFGSAYYDWNGAAATQSQWQAAGNDVDGEWRNISSFVMPDLPPEGQGWTGPGGGGSDGGGGGGGGGGATFSDISGNLFEADIEWLAAQGITSGCNPPANTKFCPNDRVTRGQMAAFLDRALTLAPTGNDYFSDDNNSPFEDAINRLAHAGITSGCDESGTRFCVNDSVTRGQLAAFLVRALGFNDDGGGDLFTDDDTSVFENDIDRLATAGVTKGCNPPSNSRFCPDQNVTRGQMAAFLRRALD</sequence>
<feature type="region of interest" description="Disordered" evidence="1">
    <location>
        <begin position="516"/>
        <end position="542"/>
    </location>
</feature>
<dbReference type="SMART" id="SM00710">
    <property type="entry name" value="PbH1"/>
    <property type="match status" value="8"/>
</dbReference>
<proteinExistence type="predicted"/>
<accession>A0A3B0SMK6</accession>
<dbReference type="SUPFAM" id="SSF51126">
    <property type="entry name" value="Pectin lyase-like"/>
    <property type="match status" value="1"/>
</dbReference>
<dbReference type="InterPro" id="IPR012334">
    <property type="entry name" value="Pectin_lyas_fold"/>
</dbReference>
<dbReference type="InterPro" id="IPR039448">
    <property type="entry name" value="Beta_helix"/>
</dbReference>
<organism evidence="3">
    <name type="scientific">hydrothermal vent metagenome</name>
    <dbReference type="NCBI Taxonomy" id="652676"/>
    <lineage>
        <taxon>unclassified sequences</taxon>
        <taxon>metagenomes</taxon>
        <taxon>ecological metagenomes</taxon>
    </lineage>
</organism>
<reference evidence="3" key="1">
    <citation type="submission" date="2018-06" db="EMBL/GenBank/DDBJ databases">
        <authorList>
            <person name="Zhirakovskaya E."/>
        </authorList>
    </citation>
    <scope>NUCLEOTIDE SEQUENCE</scope>
</reference>